<dbReference type="HOGENOM" id="CLU_3256063_0_0_10"/>
<protein>
    <submittedName>
        <fullName evidence="1">Uncharacterized protein</fullName>
    </submittedName>
</protein>
<dbReference type="STRING" id="649761.HMPREF0973_02850"/>
<evidence type="ECO:0000313" key="2">
    <source>
        <dbReference type="Proteomes" id="UP000003327"/>
    </source>
</evidence>
<name>C9MT79_9BACT</name>
<dbReference type="EMBL" id="ACVA01000072">
    <property type="protein sequence ID" value="EEX17274.1"/>
    <property type="molecule type" value="Genomic_DNA"/>
</dbReference>
<keyword evidence="2" id="KW-1185">Reference proteome</keyword>
<evidence type="ECO:0000313" key="1">
    <source>
        <dbReference type="EMBL" id="EEX17274.1"/>
    </source>
</evidence>
<dbReference type="Proteomes" id="UP000003327">
    <property type="component" value="Unassembled WGS sequence"/>
</dbReference>
<reference evidence="1 2" key="1">
    <citation type="submission" date="2009-09" db="EMBL/GenBank/DDBJ databases">
        <authorList>
            <person name="Weinstock G."/>
            <person name="Sodergren E."/>
            <person name="Clifton S."/>
            <person name="Fulton L."/>
            <person name="Fulton B."/>
            <person name="Courtney L."/>
            <person name="Fronick C."/>
            <person name="Harrison M."/>
            <person name="Strong C."/>
            <person name="Farmer C."/>
            <person name="Delahaunty K."/>
            <person name="Markovic C."/>
            <person name="Hall O."/>
            <person name="Minx P."/>
            <person name="Tomlinson C."/>
            <person name="Mitreva M."/>
            <person name="Nelson J."/>
            <person name="Hou S."/>
            <person name="Wollam A."/>
            <person name="Pepin K.H."/>
            <person name="Johnson M."/>
            <person name="Bhonagiri V."/>
            <person name="Nash W.E."/>
            <person name="Warren W."/>
            <person name="Chinwalla A."/>
            <person name="Mardis E.R."/>
            <person name="Wilson R.K."/>
        </authorList>
    </citation>
    <scope>NUCLEOTIDE SEQUENCE [LARGE SCALE GENOMIC DNA]</scope>
    <source>
        <strain evidence="1 2">F0319</strain>
    </source>
</reference>
<comment type="caution">
    <text evidence="1">The sequence shown here is derived from an EMBL/GenBank/DDBJ whole genome shotgun (WGS) entry which is preliminary data.</text>
</comment>
<accession>C9MT79</accession>
<dbReference type="AlphaFoldDB" id="C9MT79"/>
<sequence>MTALGNTISPVTTKAPVSRNLLELLLYYKVISNPILWLSIYP</sequence>
<proteinExistence type="predicted"/>
<organism evidence="1 2">
    <name type="scientific">Prevotella veroralis F0319</name>
    <dbReference type="NCBI Taxonomy" id="649761"/>
    <lineage>
        <taxon>Bacteria</taxon>
        <taxon>Pseudomonadati</taxon>
        <taxon>Bacteroidota</taxon>
        <taxon>Bacteroidia</taxon>
        <taxon>Bacteroidales</taxon>
        <taxon>Prevotellaceae</taxon>
        <taxon>Prevotella</taxon>
    </lineage>
</organism>
<gene>
    <name evidence="1" type="ORF">HMPREF0973_02850</name>
</gene>